<evidence type="ECO:0000313" key="15">
    <source>
        <dbReference type="Proteomes" id="UP000747542"/>
    </source>
</evidence>
<comment type="caution">
    <text evidence="14">The sequence shown here is derived from an EMBL/GenBank/DDBJ whole genome shotgun (WGS) entry which is preliminary data.</text>
</comment>
<organism evidence="14 15">
    <name type="scientific">Homarus americanus</name>
    <name type="common">American lobster</name>
    <dbReference type="NCBI Taxonomy" id="6706"/>
    <lineage>
        <taxon>Eukaryota</taxon>
        <taxon>Metazoa</taxon>
        <taxon>Ecdysozoa</taxon>
        <taxon>Arthropoda</taxon>
        <taxon>Crustacea</taxon>
        <taxon>Multicrustacea</taxon>
        <taxon>Malacostraca</taxon>
        <taxon>Eumalacostraca</taxon>
        <taxon>Eucarida</taxon>
        <taxon>Decapoda</taxon>
        <taxon>Pleocyemata</taxon>
        <taxon>Astacidea</taxon>
        <taxon>Nephropoidea</taxon>
        <taxon>Nephropidae</taxon>
        <taxon>Homarus</taxon>
    </lineage>
</organism>
<dbReference type="AlphaFoldDB" id="A0A8J5N5G7"/>
<dbReference type="Proteomes" id="UP000747542">
    <property type="component" value="Unassembled WGS sequence"/>
</dbReference>
<dbReference type="GO" id="GO:0003677">
    <property type="term" value="F:DNA binding"/>
    <property type="evidence" value="ECO:0007669"/>
    <property type="project" value="UniProtKB-KW"/>
</dbReference>
<evidence type="ECO:0000256" key="9">
    <source>
        <dbReference type="ARBA" id="ARBA00023125"/>
    </source>
</evidence>
<comment type="subcellular location">
    <subcellularLocation>
        <location evidence="2">Mitochondrion matrix</location>
        <location evidence="2">Mitochondrion nucleoid</location>
    </subcellularLocation>
</comment>
<keyword evidence="7" id="KW-0235">DNA replication</keyword>
<dbReference type="Gene3D" id="3.30.70.370">
    <property type="match status" value="1"/>
</dbReference>
<dbReference type="InterPro" id="IPR043502">
    <property type="entry name" value="DNA/RNA_pol_sf"/>
</dbReference>
<dbReference type="PANTHER" id="PTHR10267:SF0">
    <property type="entry name" value="DNA POLYMERASE SUBUNIT GAMMA-1"/>
    <property type="match status" value="1"/>
</dbReference>
<evidence type="ECO:0000256" key="1">
    <source>
        <dbReference type="ARBA" id="ARBA00001946"/>
    </source>
</evidence>
<dbReference type="InterPro" id="IPR001098">
    <property type="entry name" value="DNA-dir_DNA_pol_A_palm_dom"/>
</dbReference>
<reference evidence="14" key="1">
    <citation type="journal article" date="2021" name="Sci. Adv.">
        <title>The American lobster genome reveals insights on longevity, neural, and immune adaptations.</title>
        <authorList>
            <person name="Polinski J.M."/>
            <person name="Zimin A.V."/>
            <person name="Clark K.F."/>
            <person name="Kohn A.B."/>
            <person name="Sadowski N."/>
            <person name="Timp W."/>
            <person name="Ptitsyn A."/>
            <person name="Khanna P."/>
            <person name="Romanova D.Y."/>
            <person name="Williams P."/>
            <person name="Greenwood S.J."/>
            <person name="Moroz L.L."/>
            <person name="Walt D.R."/>
            <person name="Bodnar A.G."/>
        </authorList>
    </citation>
    <scope>NUCLEOTIDE SEQUENCE</scope>
    <source>
        <strain evidence="14">GMGI-L3</strain>
    </source>
</reference>
<keyword evidence="5" id="KW-0808">Transferase</keyword>
<evidence type="ECO:0000256" key="4">
    <source>
        <dbReference type="ARBA" id="ARBA00015350"/>
    </source>
</evidence>
<dbReference type="SMART" id="SM00482">
    <property type="entry name" value="POLAc"/>
    <property type="match status" value="1"/>
</dbReference>
<evidence type="ECO:0000256" key="11">
    <source>
        <dbReference type="ARBA" id="ARBA00023271"/>
    </source>
</evidence>
<keyword evidence="6" id="KW-0548">Nucleotidyltransferase</keyword>
<dbReference type="GO" id="GO:0008408">
    <property type="term" value="F:3'-5' exonuclease activity"/>
    <property type="evidence" value="ECO:0007669"/>
    <property type="project" value="TreeGrafter"/>
</dbReference>
<dbReference type="GO" id="GO:0006264">
    <property type="term" value="P:mitochondrial DNA replication"/>
    <property type="evidence" value="ECO:0007669"/>
    <property type="project" value="TreeGrafter"/>
</dbReference>
<comment type="cofactor">
    <cofactor evidence="1">
        <name>Mg(2+)</name>
        <dbReference type="ChEBI" id="CHEBI:18420"/>
    </cofactor>
</comment>
<evidence type="ECO:0000256" key="3">
    <source>
        <dbReference type="ARBA" id="ARBA00007705"/>
    </source>
</evidence>
<evidence type="ECO:0000256" key="6">
    <source>
        <dbReference type="ARBA" id="ARBA00022695"/>
    </source>
</evidence>
<dbReference type="GO" id="GO:0003887">
    <property type="term" value="F:DNA-directed DNA polymerase activity"/>
    <property type="evidence" value="ECO:0007669"/>
    <property type="project" value="InterPro"/>
</dbReference>
<sequence>MENKQYEKDPWLWNLDWSVPKGRVKKLPGYPNWYRKLCARTGEREGTPEPENMSTGLQVVPKLLRLTWDGLPLHYERHYGWGYLKPLYNSINEIPQSKIPPVDNNTIKDSPCFPIKALYEMCSGKKEYPEDQTELSETDNYSLLVNEEDWELCSSQNQTKNVKTPKQESKQEERLRDIGIPGVAFVPLPHKDGASNRVGNPLAKDFLNKIEDKTLSSHFGDLAELVLKTTKTLSYWKNNRDRIKSQMVVWHDHHILPPSVTSADGYQKTGKYGVIVPMVVTAGTITRRAVERTWMTASNAYSDRIGSELKAMVEAPPGYKFVGADVDSQELWIAAVLGDAYFSGEHGATALGWMTLQGKKSDGTDLHSHTARNAGISRDHAKVINYGRIYGAGLRFTQRLLKQFNPKMSDAEIKERAENLFATTKGQKGWCLNQQGEEQAIDMNYPFTGEPLSRKQINRLLWEARKNNIEATFDDVVERPPVWIGGSESHMFNCLEAIARCEEPRTPVLGARITRPLEPYYVDDQFMTSRVNWVVQSSAVDYLHIMLVCMRWLFTKYKISGRFCISIHDEVRYMVSSEDCYRAALALQITNLLTRSLFALRLGFKDLPQSVAFFSSVDIDKVLRKEPHLDCITPSNPEGVMKGYGIPPGVTLDIQQILKFTGGKLSKKEDN</sequence>
<name>A0A8J5N5G7_HOMAM</name>
<dbReference type="GO" id="GO:0005760">
    <property type="term" value="C:gamma DNA polymerase complex"/>
    <property type="evidence" value="ECO:0007669"/>
    <property type="project" value="InterPro"/>
</dbReference>
<dbReference type="InterPro" id="IPR002297">
    <property type="entry name" value="DNA-dir_DNA_pol_A_mt"/>
</dbReference>
<dbReference type="GO" id="GO:0042645">
    <property type="term" value="C:mitochondrial nucleoid"/>
    <property type="evidence" value="ECO:0007669"/>
    <property type="project" value="UniProtKB-SubCell"/>
</dbReference>
<evidence type="ECO:0000256" key="10">
    <source>
        <dbReference type="ARBA" id="ARBA00023128"/>
    </source>
</evidence>
<keyword evidence="10" id="KW-0496">Mitochondrion</keyword>
<proteinExistence type="inferred from homology"/>
<evidence type="ECO:0000313" key="14">
    <source>
        <dbReference type="EMBL" id="KAG7173811.1"/>
    </source>
</evidence>
<dbReference type="SUPFAM" id="SSF56672">
    <property type="entry name" value="DNA/RNA polymerases"/>
    <property type="match status" value="1"/>
</dbReference>
<evidence type="ECO:0000256" key="12">
    <source>
        <dbReference type="ARBA" id="ARBA00031966"/>
    </source>
</evidence>
<evidence type="ECO:0000256" key="5">
    <source>
        <dbReference type="ARBA" id="ARBA00022679"/>
    </source>
</evidence>
<gene>
    <name evidence="14" type="primary">Polg-L</name>
    <name evidence="14" type="ORF">Hamer_G030255</name>
</gene>
<dbReference type="PANTHER" id="PTHR10267">
    <property type="entry name" value="DNA POLYMERASE SUBUNIT GAMMA-1"/>
    <property type="match status" value="1"/>
</dbReference>
<comment type="similarity">
    <text evidence="3">Belongs to the DNA polymerase type-A family.</text>
</comment>
<dbReference type="Gene3D" id="1.10.150.20">
    <property type="entry name" value="5' to 3' exonuclease, C-terminal subdomain"/>
    <property type="match status" value="1"/>
</dbReference>
<evidence type="ECO:0000256" key="2">
    <source>
        <dbReference type="ARBA" id="ARBA00004436"/>
    </source>
</evidence>
<keyword evidence="9" id="KW-0238">DNA-binding</keyword>
<feature type="domain" description="DNA-directed DNA polymerase family A palm" evidence="13">
    <location>
        <begin position="306"/>
        <end position="579"/>
    </location>
</feature>
<accession>A0A8J5N5G7</accession>
<dbReference type="EMBL" id="JAHLQT010008861">
    <property type="protein sequence ID" value="KAG7173811.1"/>
    <property type="molecule type" value="Genomic_DNA"/>
</dbReference>
<evidence type="ECO:0000256" key="8">
    <source>
        <dbReference type="ARBA" id="ARBA00022842"/>
    </source>
</evidence>
<protein>
    <recommendedName>
        <fullName evidence="4">DNA polymerase subunit gamma-1</fullName>
    </recommendedName>
    <alternativeName>
        <fullName evidence="12">Mitochondrial DNA polymerase catalytic subunit</fullName>
    </alternativeName>
</protein>
<keyword evidence="15" id="KW-1185">Reference proteome</keyword>
<dbReference type="FunFam" id="1.10.150.20:FF:000024">
    <property type="entry name" value="DNA polymerase gamma, catalytic subunit"/>
    <property type="match status" value="1"/>
</dbReference>
<evidence type="ECO:0000259" key="13">
    <source>
        <dbReference type="SMART" id="SM00482"/>
    </source>
</evidence>
<evidence type="ECO:0000256" key="7">
    <source>
        <dbReference type="ARBA" id="ARBA00022705"/>
    </source>
</evidence>
<keyword evidence="8" id="KW-0460">Magnesium</keyword>
<keyword evidence="11" id="KW-1135">Mitochondrion nucleoid</keyword>